<feature type="transmembrane region" description="Helical" evidence="1">
    <location>
        <begin position="164"/>
        <end position="182"/>
    </location>
</feature>
<dbReference type="GO" id="GO:0016020">
    <property type="term" value="C:membrane"/>
    <property type="evidence" value="ECO:0007669"/>
    <property type="project" value="TreeGrafter"/>
</dbReference>
<dbReference type="PANTHER" id="PTHR32251">
    <property type="entry name" value="3-OXO-5-ALPHA-STEROID 4-DEHYDROGENASE"/>
    <property type="match status" value="1"/>
</dbReference>
<gene>
    <name evidence="2" type="ORF">QGN29_05825</name>
</gene>
<accession>A0AA52EK05</accession>
<evidence type="ECO:0000256" key="1">
    <source>
        <dbReference type="SAM" id="Phobius"/>
    </source>
</evidence>
<dbReference type="Gene3D" id="1.20.120.1630">
    <property type="match status" value="1"/>
</dbReference>
<evidence type="ECO:0000313" key="2">
    <source>
        <dbReference type="EMBL" id="WND03889.1"/>
    </source>
</evidence>
<feature type="transmembrane region" description="Helical" evidence="1">
    <location>
        <begin position="90"/>
        <end position="110"/>
    </location>
</feature>
<organism evidence="2 3">
    <name type="scientific">Temperatibacter marinus</name>
    <dbReference type="NCBI Taxonomy" id="1456591"/>
    <lineage>
        <taxon>Bacteria</taxon>
        <taxon>Pseudomonadati</taxon>
        <taxon>Pseudomonadota</taxon>
        <taxon>Alphaproteobacteria</taxon>
        <taxon>Kordiimonadales</taxon>
        <taxon>Temperatibacteraceae</taxon>
        <taxon>Temperatibacter</taxon>
    </lineage>
</organism>
<keyword evidence="1" id="KW-1133">Transmembrane helix</keyword>
<dbReference type="Pfam" id="PF06966">
    <property type="entry name" value="DUF1295"/>
    <property type="match status" value="1"/>
</dbReference>
<dbReference type="Proteomes" id="UP001268683">
    <property type="component" value="Chromosome"/>
</dbReference>
<feature type="transmembrane region" description="Helical" evidence="1">
    <location>
        <begin position="213"/>
        <end position="232"/>
    </location>
</feature>
<proteinExistence type="predicted"/>
<feature type="transmembrane region" description="Helical" evidence="1">
    <location>
        <begin position="7"/>
        <end position="25"/>
    </location>
</feature>
<feature type="transmembrane region" description="Helical" evidence="1">
    <location>
        <begin position="63"/>
        <end position="84"/>
    </location>
</feature>
<dbReference type="KEGG" id="tmk:QGN29_05825"/>
<keyword evidence="1" id="KW-0472">Membrane</keyword>
<keyword evidence="3" id="KW-1185">Reference proteome</keyword>
<evidence type="ECO:0000313" key="3">
    <source>
        <dbReference type="Proteomes" id="UP001268683"/>
    </source>
</evidence>
<dbReference type="AlphaFoldDB" id="A0AA52EK05"/>
<feature type="transmembrane region" description="Helical" evidence="1">
    <location>
        <begin position="131"/>
        <end position="152"/>
    </location>
</feature>
<dbReference type="PROSITE" id="PS50244">
    <property type="entry name" value="S5A_REDUCTASE"/>
    <property type="match status" value="1"/>
</dbReference>
<keyword evidence="1" id="KW-0812">Transmembrane</keyword>
<name>A0AA52EK05_9PROT</name>
<dbReference type="PANTHER" id="PTHR32251:SF17">
    <property type="entry name" value="STEROID 5-ALPHA REDUCTASE C-TERMINAL DOMAIN-CONTAINING PROTEIN"/>
    <property type="match status" value="1"/>
</dbReference>
<dbReference type="RefSeq" id="WP_310799754.1">
    <property type="nucleotide sequence ID" value="NZ_CP123872.1"/>
</dbReference>
<dbReference type="InterPro" id="IPR010721">
    <property type="entry name" value="UstE-like"/>
</dbReference>
<feature type="transmembrane region" description="Helical" evidence="1">
    <location>
        <begin position="31"/>
        <end position="51"/>
    </location>
</feature>
<protein>
    <submittedName>
        <fullName evidence="2">DUF1295 domain-containing protein</fullName>
    </submittedName>
</protein>
<sequence>MKILRTIIIFLIATSIGMGVMWLAGGSDTRLNGISLLVGCGLLAYAINWIAFIPAALAQTEKYYDITGTLTYLSVTALACYAAAPLSLQGMIVAAMVVLWALRLGSFLFTRITKDGHDRRFNEIKLNPLRFLIAWTLQGTWVTLTAACALYMITTPNRMPLDIYFLLGTFMWCIGFAIEVVADNQKKAFRKDPSNKEAFIQTGLWSWSRHPNYFGEILLWAGIALMAMPTLIGAEWILLISPIFVYFLLTKISGIPMLQKHGLKKWGENPDYQNYIKRTSLLLPLPPRSS</sequence>
<reference evidence="2" key="1">
    <citation type="submission" date="2023-04" db="EMBL/GenBank/DDBJ databases">
        <title>Complete genome sequence of Temperatibacter marinus.</title>
        <authorList>
            <person name="Rong J.-C."/>
            <person name="Yi M.-L."/>
            <person name="Zhao Q."/>
        </authorList>
    </citation>
    <scope>NUCLEOTIDE SEQUENCE</scope>
    <source>
        <strain evidence="2">NBRC 110045</strain>
    </source>
</reference>
<dbReference type="EMBL" id="CP123872">
    <property type="protein sequence ID" value="WND03889.1"/>
    <property type="molecule type" value="Genomic_DNA"/>
</dbReference>